<evidence type="ECO:0000256" key="2">
    <source>
        <dbReference type="ARBA" id="ARBA00009977"/>
    </source>
</evidence>
<evidence type="ECO:0000256" key="1">
    <source>
        <dbReference type="ARBA" id="ARBA00004167"/>
    </source>
</evidence>
<keyword evidence="7 9" id="KW-0472">Membrane</keyword>
<reference evidence="11" key="2">
    <citation type="submission" date="2023-04" db="EMBL/GenBank/DDBJ databases">
        <authorList>
            <person name="Bruccoleri R.E."/>
            <person name="Oakeley E.J."/>
            <person name="Faust A.-M."/>
            <person name="Dessus-Babus S."/>
            <person name="Altorfer M."/>
            <person name="Burckhardt D."/>
            <person name="Oertli M."/>
            <person name="Naumann U."/>
            <person name="Petersen F."/>
            <person name="Wong J."/>
        </authorList>
    </citation>
    <scope>NUCLEOTIDE SEQUENCE</scope>
    <source>
        <strain evidence="11">GSM-AAB239-AS_SAM_17_03QT</strain>
        <tissue evidence="11">Leaf</tissue>
    </source>
</reference>
<evidence type="ECO:0000256" key="3">
    <source>
        <dbReference type="ARBA" id="ARBA00022448"/>
    </source>
</evidence>
<reference evidence="11" key="1">
    <citation type="journal article" date="2023" name="GigaByte">
        <title>Genome assembly of the bearded iris, Iris pallida Lam.</title>
        <authorList>
            <person name="Bruccoleri R.E."/>
            <person name="Oakeley E.J."/>
            <person name="Faust A.M.E."/>
            <person name="Altorfer M."/>
            <person name="Dessus-Babus S."/>
            <person name="Burckhardt D."/>
            <person name="Oertli M."/>
            <person name="Naumann U."/>
            <person name="Petersen F."/>
            <person name="Wong J."/>
        </authorList>
    </citation>
    <scope>NUCLEOTIDE SEQUENCE</scope>
    <source>
        <strain evidence="11">GSM-AAB239-AS_SAM_17_03QT</strain>
    </source>
</reference>
<keyword evidence="6 9" id="KW-1133">Transmembrane helix</keyword>
<evidence type="ECO:0000256" key="8">
    <source>
        <dbReference type="SAM" id="MobiDB-lite"/>
    </source>
</evidence>
<evidence type="ECO:0000256" key="6">
    <source>
        <dbReference type="ARBA" id="ARBA00022989"/>
    </source>
</evidence>
<keyword evidence="3" id="KW-0813">Transport</keyword>
<gene>
    <name evidence="11" type="ORF">M6B38_114855</name>
    <name evidence="10" type="ORF">M6B38_223625</name>
</gene>
<dbReference type="EMBL" id="JANAVB010002422">
    <property type="protein sequence ID" value="KAJ6850813.1"/>
    <property type="molecule type" value="Genomic_DNA"/>
</dbReference>
<feature type="region of interest" description="Disordered" evidence="8">
    <location>
        <begin position="117"/>
        <end position="195"/>
    </location>
</feature>
<comment type="similarity">
    <text evidence="2">Belongs to the GLUTAMINE DUMPER 1 (TC 9.B.60) family.</text>
</comment>
<organism evidence="11 12">
    <name type="scientific">Iris pallida</name>
    <name type="common">Sweet iris</name>
    <dbReference type="NCBI Taxonomy" id="29817"/>
    <lineage>
        <taxon>Eukaryota</taxon>
        <taxon>Viridiplantae</taxon>
        <taxon>Streptophyta</taxon>
        <taxon>Embryophyta</taxon>
        <taxon>Tracheophyta</taxon>
        <taxon>Spermatophyta</taxon>
        <taxon>Magnoliopsida</taxon>
        <taxon>Liliopsida</taxon>
        <taxon>Asparagales</taxon>
        <taxon>Iridaceae</taxon>
        <taxon>Iridoideae</taxon>
        <taxon>Irideae</taxon>
        <taxon>Iris</taxon>
    </lineage>
</organism>
<proteinExistence type="inferred from homology"/>
<evidence type="ECO:0000256" key="9">
    <source>
        <dbReference type="SAM" id="Phobius"/>
    </source>
</evidence>
<dbReference type="GO" id="GO:0016020">
    <property type="term" value="C:membrane"/>
    <property type="evidence" value="ECO:0007669"/>
    <property type="project" value="UniProtKB-SubCell"/>
</dbReference>
<feature type="compositionally biased region" description="Polar residues" evidence="8">
    <location>
        <begin position="184"/>
        <end position="195"/>
    </location>
</feature>
<evidence type="ECO:0000256" key="7">
    <source>
        <dbReference type="ARBA" id="ARBA00023136"/>
    </source>
</evidence>
<feature type="transmembrane region" description="Helical" evidence="9">
    <location>
        <begin position="39"/>
        <end position="63"/>
    </location>
</feature>
<evidence type="ECO:0000313" key="12">
    <source>
        <dbReference type="Proteomes" id="UP001140949"/>
    </source>
</evidence>
<keyword evidence="5" id="KW-0029">Amino-acid transport</keyword>
<evidence type="ECO:0000313" key="10">
    <source>
        <dbReference type="EMBL" id="KAJ6795885.1"/>
    </source>
</evidence>
<dbReference type="GO" id="GO:0006865">
    <property type="term" value="P:amino acid transport"/>
    <property type="evidence" value="ECO:0007669"/>
    <property type="project" value="UniProtKB-KW"/>
</dbReference>
<dbReference type="PANTHER" id="PTHR33228">
    <property type="entry name" value="PROTEIN GLUTAMINE DUMPER 4-RELATED"/>
    <property type="match status" value="1"/>
</dbReference>
<dbReference type="EMBL" id="JANAVB010041620">
    <property type="protein sequence ID" value="KAJ6795885.1"/>
    <property type="molecule type" value="Genomic_DNA"/>
</dbReference>
<feature type="compositionally biased region" description="Basic and acidic residues" evidence="8">
    <location>
        <begin position="141"/>
        <end position="161"/>
    </location>
</feature>
<evidence type="ECO:0000256" key="4">
    <source>
        <dbReference type="ARBA" id="ARBA00022692"/>
    </source>
</evidence>
<keyword evidence="4 9" id="KW-0812">Transmembrane</keyword>
<comment type="subcellular location">
    <subcellularLocation>
        <location evidence="1">Membrane</location>
        <topology evidence="1">Single-pass membrane protein</topology>
    </subcellularLocation>
</comment>
<evidence type="ECO:0000313" key="11">
    <source>
        <dbReference type="EMBL" id="KAJ6850813.1"/>
    </source>
</evidence>
<evidence type="ECO:0000256" key="5">
    <source>
        <dbReference type="ARBA" id="ARBA00022970"/>
    </source>
</evidence>
<keyword evidence="12" id="KW-1185">Reference proteome</keyword>
<accession>A0AAX6ID24</accession>
<comment type="caution">
    <text evidence="11">The sequence shown here is derived from an EMBL/GenBank/DDBJ whole genome shotgun (WGS) entry which is preliminary data.</text>
</comment>
<feature type="compositionally biased region" description="Low complexity" evidence="8">
    <location>
        <begin position="117"/>
        <end position="140"/>
    </location>
</feature>
<dbReference type="InterPro" id="IPR040359">
    <property type="entry name" value="GDU"/>
</dbReference>
<name>A0AAX6ID24_IRIPA</name>
<dbReference type="PANTHER" id="PTHR33228:SF77">
    <property type="entry name" value="PROTEIN GLUTAMINE DUMPER 2"/>
    <property type="match status" value="1"/>
</dbReference>
<protein>
    <submittedName>
        <fullName evidence="11">Uncharacterized protein</fullName>
    </submittedName>
</protein>
<dbReference type="AlphaFoldDB" id="A0AAX6ID24"/>
<dbReference type="Proteomes" id="UP001140949">
    <property type="component" value="Unassembled WGS sequence"/>
</dbReference>
<dbReference type="GO" id="GO:0080143">
    <property type="term" value="P:regulation of amino acid export"/>
    <property type="evidence" value="ECO:0007669"/>
    <property type="project" value="InterPro"/>
</dbReference>
<sequence>MRTSIGFNATVVAAPVAATEAVARGGGSTHSAWNSPVPYLFGGLAAMLGLIAFALLILACSYWKLSGFLENGGDSAEESSKESEEKPAPAWYEERIVVIMAGEEKPRYLATPICSRASSMGGNSSSSSSSSTTSSSTSSDDYGRSRSRDIDGEVDGKKAADDVVIEAEALKSNLEDRSPAGSARSEQQAAESISS</sequence>